<dbReference type="CDD" id="cd09024">
    <property type="entry name" value="Aldose_epim_lacX"/>
    <property type="match status" value="1"/>
</dbReference>
<dbReference type="GO" id="GO:0005975">
    <property type="term" value="P:carbohydrate metabolic process"/>
    <property type="evidence" value="ECO:0007669"/>
    <property type="project" value="InterPro"/>
</dbReference>
<dbReference type="RefSeq" id="WP_271200306.1">
    <property type="nucleotide sequence ID" value="NZ_BSFL01000002.1"/>
</dbReference>
<dbReference type="InterPro" id="IPR008183">
    <property type="entry name" value="Aldose_1/G6P_1-epimerase"/>
</dbReference>
<dbReference type="InterPro" id="IPR037481">
    <property type="entry name" value="LacX"/>
</dbReference>
<protein>
    <submittedName>
        <fullName evidence="1">Aldose 1-epimerase</fullName>
    </submittedName>
</protein>
<gene>
    <name evidence="1" type="ORF">GCM10008174_15550</name>
</gene>
<dbReference type="AlphaFoldDB" id="A0A9W6JPA1"/>
<dbReference type="GO" id="GO:0030246">
    <property type="term" value="F:carbohydrate binding"/>
    <property type="evidence" value="ECO:0007669"/>
    <property type="project" value="InterPro"/>
</dbReference>
<proteinExistence type="predicted"/>
<dbReference type="GO" id="GO:0016853">
    <property type="term" value="F:isomerase activity"/>
    <property type="evidence" value="ECO:0007669"/>
    <property type="project" value="InterPro"/>
</dbReference>
<evidence type="ECO:0000313" key="2">
    <source>
        <dbReference type="Proteomes" id="UP001143309"/>
    </source>
</evidence>
<dbReference type="Pfam" id="PF01263">
    <property type="entry name" value="Aldose_epim"/>
    <property type="match status" value="1"/>
</dbReference>
<comment type="caution">
    <text evidence="1">The sequence shown here is derived from an EMBL/GenBank/DDBJ whole genome shotgun (WGS) entry which is preliminary data.</text>
</comment>
<accession>A0A9W6JPA1</accession>
<reference evidence="1" key="2">
    <citation type="submission" date="2023-01" db="EMBL/GenBank/DDBJ databases">
        <authorList>
            <person name="Sun Q."/>
            <person name="Evtushenko L."/>
        </authorList>
    </citation>
    <scope>NUCLEOTIDE SEQUENCE</scope>
    <source>
        <strain evidence="1">VKM B-2748</strain>
    </source>
</reference>
<reference evidence="1" key="1">
    <citation type="journal article" date="2014" name="Int. J. Syst. Evol. Microbiol.">
        <title>Complete genome sequence of Corynebacterium casei LMG S-19264T (=DSM 44701T), isolated from a smear-ripened cheese.</title>
        <authorList>
            <consortium name="US DOE Joint Genome Institute (JGI-PGF)"/>
            <person name="Walter F."/>
            <person name="Albersmeier A."/>
            <person name="Kalinowski J."/>
            <person name="Ruckert C."/>
        </authorList>
    </citation>
    <scope>NUCLEOTIDE SEQUENCE</scope>
    <source>
        <strain evidence="1">VKM B-2748</strain>
    </source>
</reference>
<dbReference type="InterPro" id="IPR011013">
    <property type="entry name" value="Gal_mutarotase_sf_dom"/>
</dbReference>
<name>A0A9W6JPA1_9HYPH</name>
<dbReference type="InterPro" id="IPR014718">
    <property type="entry name" value="GH-type_carb-bd"/>
</dbReference>
<dbReference type="Gene3D" id="2.70.98.10">
    <property type="match status" value="1"/>
</dbReference>
<organism evidence="1 2">
    <name type="scientific">Methylopila turkensis</name>
    <dbReference type="NCBI Taxonomy" id="1437816"/>
    <lineage>
        <taxon>Bacteria</taxon>
        <taxon>Pseudomonadati</taxon>
        <taxon>Pseudomonadota</taxon>
        <taxon>Alphaproteobacteria</taxon>
        <taxon>Hyphomicrobiales</taxon>
        <taxon>Methylopilaceae</taxon>
        <taxon>Methylopila</taxon>
    </lineage>
</organism>
<evidence type="ECO:0000313" key="1">
    <source>
        <dbReference type="EMBL" id="GLK79814.1"/>
    </source>
</evidence>
<dbReference type="EMBL" id="BSFL01000002">
    <property type="protein sequence ID" value="GLK79814.1"/>
    <property type="molecule type" value="Genomic_DNA"/>
</dbReference>
<keyword evidence="2" id="KW-1185">Reference proteome</keyword>
<dbReference type="Proteomes" id="UP001143309">
    <property type="component" value="Unassembled WGS sequence"/>
</dbReference>
<sequence length="292" mass="31369">MSDVHRIATDAVEVVVSAAGAELASIRDAAGVELLWQAGPEWPRRAPVLFPIVGKLTGDTLRSGGVARRMTQHGFARDRTFAWIERAADRMTLRLTDDAETRAIYPFAFVLDLAYAVEGATVTQTARVSNPGETTLPFCVGAHPAFRWPLVDGAAKESHALIFETRETGTARAIDGGLLGPDMPLPFDGETLPLSPELFAADALVLPDVASRFVRYVALGADGAALRQITVAWRGYRDLGVWSKPSGAPFLCIEPWRGMASPVGWDGDFAEKPGVVLLPPGESAEFAWSVTV</sequence>
<dbReference type="SUPFAM" id="SSF74650">
    <property type="entry name" value="Galactose mutarotase-like"/>
    <property type="match status" value="1"/>
</dbReference>